<protein>
    <submittedName>
        <fullName evidence="1">Uncharacterized protein</fullName>
    </submittedName>
</protein>
<sequence>MERAGLPYGVLYQGVDDAGIESDPVGSPAYCDRFRRYAGGSAAQSSLIQVLDIALGVTHYPTNINSSRSGSPLSAPLSPTSSSHRQSLVPPTPPSEGDDPERPPLSNRHPDLTFPPPPASPNSYLLRMRDYMPGPHRRFLEDLAKVCRIREYVVNAICGGSETRYCEQASRRLHEAYNICVQRLKQFRDHHIQIVTRYIVIPARKGATVIRPPVTSSAPPSPVPVPAAAAAAAATAKPKPMDRVHTLAGQDAIKGDTGRNHYLGLRLHSPPASPPLSEFSPRSKNLPFTYGKGPQGGYSPSSEAIMYPQTNSPPTPLSASAAYHQNWQGAGLGLARQAEGGEVLRGTGGTDAIKFLKQVRDETKSSYMPLDEEREVNEKRWYTDADSYWKSISPTVDGMLGGLELVHEPDISDSKAFLEETRNILDIGNSGSSCGKTHACDCGAGIGRVSKHFLLTQFDTVDLIEQNPEFLRAAEDEYLRDECSNMRVQRLIPEGLQTFTPLPGEYDVIWCQWVLSHLTDADLVKFLGRCKAGLKRGGFIGIKENVISKGNYEYDDDDSSVTRSIKIFERIFEQAKMRIVHTKQQKGFPRMLYRVQMWALQPLEES</sequence>
<keyword evidence="2" id="KW-1185">Reference proteome</keyword>
<dbReference type="Proteomes" id="UP001145114">
    <property type="component" value="Unassembled WGS sequence"/>
</dbReference>
<name>A0ACC1HGU4_9FUNG</name>
<accession>A0ACC1HGU4</accession>
<evidence type="ECO:0000313" key="2">
    <source>
        <dbReference type="Proteomes" id="UP001145114"/>
    </source>
</evidence>
<gene>
    <name evidence="1" type="ORF">EV182_001029</name>
</gene>
<proteinExistence type="predicted"/>
<dbReference type="EMBL" id="JAMZIH010005252">
    <property type="protein sequence ID" value="KAJ1675561.1"/>
    <property type="molecule type" value="Genomic_DNA"/>
</dbReference>
<reference evidence="1" key="1">
    <citation type="submission" date="2022-06" db="EMBL/GenBank/DDBJ databases">
        <title>Phylogenomic reconstructions and comparative analyses of Kickxellomycotina fungi.</title>
        <authorList>
            <person name="Reynolds N.K."/>
            <person name="Stajich J.E."/>
            <person name="Barry K."/>
            <person name="Grigoriev I.V."/>
            <person name="Crous P."/>
            <person name="Smith M.E."/>
        </authorList>
    </citation>
    <scope>NUCLEOTIDE SEQUENCE</scope>
    <source>
        <strain evidence="1">RSA 2271</strain>
    </source>
</reference>
<organism evidence="1 2">
    <name type="scientific">Spiromyces aspiralis</name>
    <dbReference type="NCBI Taxonomy" id="68401"/>
    <lineage>
        <taxon>Eukaryota</taxon>
        <taxon>Fungi</taxon>
        <taxon>Fungi incertae sedis</taxon>
        <taxon>Zoopagomycota</taxon>
        <taxon>Kickxellomycotina</taxon>
        <taxon>Kickxellomycetes</taxon>
        <taxon>Kickxellales</taxon>
        <taxon>Kickxellaceae</taxon>
        <taxon>Spiromyces</taxon>
    </lineage>
</organism>
<evidence type="ECO:0000313" key="1">
    <source>
        <dbReference type="EMBL" id="KAJ1675561.1"/>
    </source>
</evidence>
<comment type="caution">
    <text evidence="1">The sequence shown here is derived from an EMBL/GenBank/DDBJ whole genome shotgun (WGS) entry which is preliminary data.</text>
</comment>